<dbReference type="AlphaFoldDB" id="A0AAD7KZ96"/>
<keyword evidence="15" id="KW-1185">Reference proteome</keyword>
<dbReference type="Gene3D" id="3.80.10.10">
    <property type="entry name" value="Ribonuclease Inhibitor"/>
    <property type="match status" value="1"/>
</dbReference>
<keyword evidence="10" id="KW-0175">Coiled coil</keyword>
<dbReference type="PROSITE" id="PS50888">
    <property type="entry name" value="BHLH"/>
    <property type="match status" value="1"/>
</dbReference>
<organism evidence="14 15">
    <name type="scientific">Quillaja saponaria</name>
    <name type="common">Soap bark tree</name>
    <dbReference type="NCBI Taxonomy" id="32244"/>
    <lineage>
        <taxon>Eukaryota</taxon>
        <taxon>Viridiplantae</taxon>
        <taxon>Streptophyta</taxon>
        <taxon>Embryophyta</taxon>
        <taxon>Tracheophyta</taxon>
        <taxon>Spermatophyta</taxon>
        <taxon>Magnoliopsida</taxon>
        <taxon>eudicotyledons</taxon>
        <taxon>Gunneridae</taxon>
        <taxon>Pentapetalae</taxon>
        <taxon>rosids</taxon>
        <taxon>fabids</taxon>
        <taxon>Fabales</taxon>
        <taxon>Quillajaceae</taxon>
        <taxon>Quillaja</taxon>
    </lineage>
</organism>
<dbReference type="InterPro" id="IPR045843">
    <property type="entry name" value="IND-like"/>
</dbReference>
<dbReference type="InterPro" id="IPR003656">
    <property type="entry name" value="Znf_BED"/>
</dbReference>
<evidence type="ECO:0000259" key="13">
    <source>
        <dbReference type="PROSITE" id="PS50888"/>
    </source>
</evidence>
<dbReference type="InterPro" id="IPR032675">
    <property type="entry name" value="LRR_dom_sf"/>
</dbReference>
<dbReference type="InterPro" id="IPR045239">
    <property type="entry name" value="bHLH95_bHLH"/>
</dbReference>
<dbReference type="PROSITE" id="PS50808">
    <property type="entry name" value="ZF_BED"/>
    <property type="match status" value="1"/>
</dbReference>
<evidence type="ECO:0000313" key="14">
    <source>
        <dbReference type="EMBL" id="KAJ7948561.1"/>
    </source>
</evidence>
<keyword evidence="4" id="KW-0862">Zinc</keyword>
<keyword evidence="3 9" id="KW-0863">Zinc-finger</keyword>
<evidence type="ECO:0000256" key="7">
    <source>
        <dbReference type="ARBA" id="ARBA00023163"/>
    </source>
</evidence>
<dbReference type="CDD" id="cd11393">
    <property type="entry name" value="bHLH_AtbHLH_like"/>
    <property type="match status" value="1"/>
</dbReference>
<evidence type="ECO:0000256" key="3">
    <source>
        <dbReference type="ARBA" id="ARBA00022771"/>
    </source>
</evidence>
<gene>
    <name evidence="14" type="ORF">O6P43_029017</name>
</gene>
<keyword evidence="7" id="KW-0804">Transcription</keyword>
<comment type="subcellular location">
    <subcellularLocation>
        <location evidence="1">Nucleus</location>
    </subcellularLocation>
</comment>
<dbReference type="Proteomes" id="UP001163823">
    <property type="component" value="Chromosome 12"/>
</dbReference>
<dbReference type="GO" id="GO:0005634">
    <property type="term" value="C:nucleus"/>
    <property type="evidence" value="ECO:0007669"/>
    <property type="project" value="UniProtKB-SubCell"/>
</dbReference>
<proteinExistence type="predicted"/>
<keyword evidence="6" id="KW-0238">DNA-binding</keyword>
<name>A0AAD7KZ96_QUISA</name>
<dbReference type="GO" id="GO:0008270">
    <property type="term" value="F:zinc ion binding"/>
    <property type="evidence" value="ECO:0007669"/>
    <property type="project" value="UniProtKB-KW"/>
</dbReference>
<keyword evidence="2" id="KW-0479">Metal-binding</keyword>
<dbReference type="PANTHER" id="PTHR16223">
    <property type="entry name" value="TRANSCRIPTION FACTOR BHLH83-RELATED"/>
    <property type="match status" value="1"/>
</dbReference>
<dbReference type="GO" id="GO:0000981">
    <property type="term" value="F:DNA-binding transcription factor activity, RNA polymerase II-specific"/>
    <property type="evidence" value="ECO:0007669"/>
    <property type="project" value="TreeGrafter"/>
</dbReference>
<keyword evidence="5" id="KW-0805">Transcription regulation</keyword>
<evidence type="ECO:0000256" key="4">
    <source>
        <dbReference type="ARBA" id="ARBA00022833"/>
    </source>
</evidence>
<evidence type="ECO:0000256" key="6">
    <source>
        <dbReference type="ARBA" id="ARBA00023125"/>
    </source>
</evidence>
<evidence type="ECO:0000256" key="11">
    <source>
        <dbReference type="SAM" id="MobiDB-lite"/>
    </source>
</evidence>
<evidence type="ECO:0000256" key="8">
    <source>
        <dbReference type="ARBA" id="ARBA00023242"/>
    </source>
</evidence>
<evidence type="ECO:0000256" key="2">
    <source>
        <dbReference type="ARBA" id="ARBA00022723"/>
    </source>
</evidence>
<keyword evidence="8" id="KW-0539">Nucleus</keyword>
<feature type="domain" description="BED-type" evidence="12">
    <location>
        <begin position="3"/>
        <end position="57"/>
    </location>
</feature>
<evidence type="ECO:0000313" key="15">
    <source>
        <dbReference type="Proteomes" id="UP001163823"/>
    </source>
</evidence>
<dbReference type="PANTHER" id="PTHR16223:SF238">
    <property type="entry name" value="TRANSCRIPTION FACTOR BHLH114"/>
    <property type="match status" value="1"/>
</dbReference>
<dbReference type="InterPro" id="IPR011598">
    <property type="entry name" value="bHLH_dom"/>
</dbReference>
<evidence type="ECO:0000256" key="5">
    <source>
        <dbReference type="ARBA" id="ARBA00023015"/>
    </source>
</evidence>
<sequence>MGRKKDSFWQHAEDLNGRFKCNYCGREFAGGATRIKSHLSGLKGNEIDICASVPEDVRAIAFEVIGGSIRRDKAIVGSSNIEGCLNSASAQGMQKLDEIISFDSLDENVRILREKLKALTHREADIQRELEKLESLPGKRRKNIEVDTWLTDAKQRKEQVFSMETELKNLTQEVTKVAERKLPESLTLEDADESGEEDLLGTIKLLRAIRALENLSEKKSKFLRECFLYCALYPANKEFEREDLIRKFADEGLLDGEKSLEGQFEEGLNILYQLQKHGMLEVGSNHRGGNQALMHEFSRATAMNIIEDAVSDLKTLTALLLSHCNYLKYVPSLAKLQALKRLDLSYTAITELPQGLDMLLTLRWLDLLGLHELKILPGSVIFRLINLQYLALPWYSALAKVKADDVKDLKKLETFTCNFYDLREFNDYKRSMQAENRGLRSHIFGLGLSEVPEEFEMELEKDNKVVVIGKLKPEIPLRLHVQEENAAMTPVLPSHGIQDLDIKGCNNINNIQNMLSPANYGLNSSSELLSTSSPPTQNHQLHFTNNAPFQNASDSANIKDVESRFDVESVNISEVRELSGGGVKTSRNEAVAASKRPRNETMCEVLSSTRTTTSSSLRLFNVLHFDEIYDQEVSSILCKENVATRPVLPPHGIQDLDIEGGNNIQNMLTPTNYGLNCSSELLSTSSPPKQNHQLHFTNNAPFQNVSESAPIKDVRSSFDVQSVHISEVRELSGGGVKKSGNEAAAASKRPRNETPSPFSAFKVRKVKLGDRITALQKLVSPFGKTRTDSVLVEAIEYIRFLHEQVTVLSIPYMKNNGAPIQHQQDSSKCKISDQGPKPDLRNRGLCLVPVSSTFPVAEGV</sequence>
<reference evidence="14" key="1">
    <citation type="journal article" date="2023" name="Science">
        <title>Elucidation of the pathway for biosynthesis of saponin adjuvants from the soapbark tree.</title>
        <authorList>
            <person name="Reed J."/>
            <person name="Orme A."/>
            <person name="El-Demerdash A."/>
            <person name="Owen C."/>
            <person name="Martin L.B.B."/>
            <person name="Misra R.C."/>
            <person name="Kikuchi S."/>
            <person name="Rejzek M."/>
            <person name="Martin A.C."/>
            <person name="Harkess A."/>
            <person name="Leebens-Mack J."/>
            <person name="Louveau T."/>
            <person name="Stephenson M.J."/>
            <person name="Osbourn A."/>
        </authorList>
    </citation>
    <scope>NUCLEOTIDE SEQUENCE</scope>
    <source>
        <strain evidence="14">S10</strain>
    </source>
</reference>
<accession>A0AAD7KZ96</accession>
<feature type="domain" description="BHLH" evidence="13">
    <location>
        <begin position="752"/>
        <end position="801"/>
    </location>
</feature>
<dbReference type="GO" id="GO:0046983">
    <property type="term" value="F:protein dimerization activity"/>
    <property type="evidence" value="ECO:0007669"/>
    <property type="project" value="InterPro"/>
</dbReference>
<evidence type="ECO:0000256" key="10">
    <source>
        <dbReference type="SAM" id="Coils"/>
    </source>
</evidence>
<dbReference type="GO" id="GO:0000978">
    <property type="term" value="F:RNA polymerase II cis-regulatory region sequence-specific DNA binding"/>
    <property type="evidence" value="ECO:0007669"/>
    <property type="project" value="TreeGrafter"/>
</dbReference>
<feature type="coiled-coil region" evidence="10">
    <location>
        <begin position="102"/>
        <end position="173"/>
    </location>
</feature>
<evidence type="ECO:0000259" key="12">
    <source>
        <dbReference type="PROSITE" id="PS50808"/>
    </source>
</evidence>
<feature type="region of interest" description="Disordered" evidence="11">
    <location>
        <begin position="732"/>
        <end position="757"/>
    </location>
</feature>
<dbReference type="SUPFAM" id="SSF47459">
    <property type="entry name" value="HLH, helix-loop-helix DNA-binding domain"/>
    <property type="match status" value="1"/>
</dbReference>
<evidence type="ECO:0000256" key="1">
    <source>
        <dbReference type="ARBA" id="ARBA00004123"/>
    </source>
</evidence>
<comment type="caution">
    <text evidence="14">The sequence shown here is derived from an EMBL/GenBank/DDBJ whole genome shotgun (WGS) entry which is preliminary data.</text>
</comment>
<dbReference type="EMBL" id="JARAOO010000012">
    <property type="protein sequence ID" value="KAJ7948561.1"/>
    <property type="molecule type" value="Genomic_DNA"/>
</dbReference>
<dbReference type="InterPro" id="IPR036638">
    <property type="entry name" value="HLH_DNA-bd_sf"/>
</dbReference>
<protein>
    <submittedName>
        <fullName evidence="14">Transcription factor</fullName>
    </submittedName>
</protein>
<evidence type="ECO:0000256" key="9">
    <source>
        <dbReference type="PROSITE-ProRule" id="PRU00027"/>
    </source>
</evidence>
<dbReference type="SUPFAM" id="SSF52058">
    <property type="entry name" value="L domain-like"/>
    <property type="match status" value="1"/>
</dbReference>